<comment type="caution">
    <text evidence="2">The sequence shown here is derived from an EMBL/GenBank/DDBJ whole genome shotgun (WGS) entry which is preliminary data.</text>
</comment>
<organism evidence="2 3">
    <name type="scientific">Adhaeribacter aerolatus</name>
    <dbReference type="NCBI Taxonomy" id="670289"/>
    <lineage>
        <taxon>Bacteria</taxon>
        <taxon>Pseudomonadati</taxon>
        <taxon>Bacteroidota</taxon>
        <taxon>Cytophagia</taxon>
        <taxon>Cytophagales</taxon>
        <taxon>Hymenobacteraceae</taxon>
        <taxon>Adhaeribacter</taxon>
    </lineage>
</organism>
<dbReference type="AlphaFoldDB" id="A0A512B515"/>
<evidence type="ECO:0000313" key="2">
    <source>
        <dbReference type="EMBL" id="GEO07062.1"/>
    </source>
</evidence>
<dbReference type="RefSeq" id="WP_146904471.1">
    <property type="nucleotide sequence ID" value="NZ_BJYS01000049.1"/>
</dbReference>
<dbReference type="EMBL" id="BJYS01000049">
    <property type="protein sequence ID" value="GEO07062.1"/>
    <property type="molecule type" value="Genomic_DNA"/>
</dbReference>
<evidence type="ECO:0000313" key="3">
    <source>
        <dbReference type="Proteomes" id="UP000321532"/>
    </source>
</evidence>
<dbReference type="Pfam" id="PF08808">
    <property type="entry name" value="RES"/>
    <property type="match status" value="1"/>
</dbReference>
<sequence>MIVFRLSKKQYCTALSGTGAYLAGGRWNSKGTALLYTAESRALCMAEVAVHLPIGIVPKDYFLVTLEIPDEDTETVELSSLAPDWHTFPHLTATQQIGDNFVKAGQFLALKVPSAVVPGDFNYLLNPQHPNWAKITLVGEPTPFPFDSRLFRS</sequence>
<dbReference type="OrthoDB" id="9789501at2"/>
<protein>
    <recommendedName>
        <fullName evidence="1">RES domain-containing protein</fullName>
    </recommendedName>
</protein>
<accession>A0A512B515</accession>
<gene>
    <name evidence="2" type="ORF">AAE02nite_47260</name>
</gene>
<dbReference type="InterPro" id="IPR014914">
    <property type="entry name" value="RES_dom"/>
</dbReference>
<dbReference type="Proteomes" id="UP000321532">
    <property type="component" value="Unassembled WGS sequence"/>
</dbReference>
<name>A0A512B515_9BACT</name>
<keyword evidence="3" id="KW-1185">Reference proteome</keyword>
<evidence type="ECO:0000259" key="1">
    <source>
        <dbReference type="SMART" id="SM00953"/>
    </source>
</evidence>
<proteinExistence type="predicted"/>
<reference evidence="2 3" key="1">
    <citation type="submission" date="2019-07" db="EMBL/GenBank/DDBJ databases">
        <title>Whole genome shotgun sequence of Adhaeribacter aerolatus NBRC 106133.</title>
        <authorList>
            <person name="Hosoyama A."/>
            <person name="Uohara A."/>
            <person name="Ohji S."/>
            <person name="Ichikawa N."/>
        </authorList>
    </citation>
    <scope>NUCLEOTIDE SEQUENCE [LARGE SCALE GENOMIC DNA]</scope>
    <source>
        <strain evidence="2 3">NBRC 106133</strain>
    </source>
</reference>
<dbReference type="SMART" id="SM00953">
    <property type="entry name" value="RES"/>
    <property type="match status" value="1"/>
</dbReference>
<feature type="domain" description="RES" evidence="1">
    <location>
        <begin position="14"/>
        <end position="139"/>
    </location>
</feature>